<dbReference type="EMBL" id="JACHGJ010000001">
    <property type="protein sequence ID" value="MBB6478851.1"/>
    <property type="molecule type" value="Genomic_DNA"/>
</dbReference>
<feature type="transmembrane region" description="Helical" evidence="10">
    <location>
        <begin position="199"/>
        <end position="219"/>
    </location>
</feature>
<dbReference type="GO" id="GO:0015297">
    <property type="term" value="F:antiporter activity"/>
    <property type="evidence" value="ECO:0007669"/>
    <property type="project" value="UniProtKB-KW"/>
</dbReference>
<dbReference type="PANTHER" id="PTHR43298:SF2">
    <property type="entry name" value="FMN_FAD EXPORTER YEEO-RELATED"/>
    <property type="match status" value="1"/>
</dbReference>
<dbReference type="AlphaFoldDB" id="A0A841R640"/>
<organism evidence="11 12">
    <name type="scientific">Spirochaeta isovalerica</name>
    <dbReference type="NCBI Taxonomy" id="150"/>
    <lineage>
        <taxon>Bacteria</taxon>
        <taxon>Pseudomonadati</taxon>
        <taxon>Spirochaetota</taxon>
        <taxon>Spirochaetia</taxon>
        <taxon>Spirochaetales</taxon>
        <taxon>Spirochaetaceae</taxon>
        <taxon>Spirochaeta</taxon>
    </lineage>
</organism>
<dbReference type="PIRSF" id="PIRSF006603">
    <property type="entry name" value="DinF"/>
    <property type="match status" value="1"/>
</dbReference>
<dbReference type="Pfam" id="PF01554">
    <property type="entry name" value="MatE"/>
    <property type="match status" value="2"/>
</dbReference>
<evidence type="ECO:0000256" key="8">
    <source>
        <dbReference type="ARBA" id="ARBA00023136"/>
    </source>
</evidence>
<dbReference type="GO" id="GO:0042910">
    <property type="term" value="F:xenobiotic transmembrane transporter activity"/>
    <property type="evidence" value="ECO:0007669"/>
    <property type="project" value="InterPro"/>
</dbReference>
<proteinExistence type="predicted"/>
<keyword evidence="7" id="KW-0406">Ion transport</keyword>
<dbReference type="PANTHER" id="PTHR43298">
    <property type="entry name" value="MULTIDRUG RESISTANCE PROTEIN NORM-RELATED"/>
    <property type="match status" value="1"/>
</dbReference>
<gene>
    <name evidence="11" type="ORF">HNR50_000484</name>
</gene>
<comment type="subcellular location">
    <subcellularLocation>
        <location evidence="1">Cell membrane</location>
        <topology evidence="1">Multi-pass membrane protein</topology>
    </subcellularLocation>
</comment>
<evidence type="ECO:0000313" key="11">
    <source>
        <dbReference type="EMBL" id="MBB6478851.1"/>
    </source>
</evidence>
<accession>A0A841R640</accession>
<keyword evidence="4" id="KW-1003">Cell membrane</keyword>
<evidence type="ECO:0000256" key="5">
    <source>
        <dbReference type="ARBA" id="ARBA00022692"/>
    </source>
</evidence>
<protein>
    <recommendedName>
        <fullName evidence="9">Multidrug-efflux transporter</fullName>
    </recommendedName>
</protein>
<dbReference type="InterPro" id="IPR048279">
    <property type="entry name" value="MdtK-like"/>
</dbReference>
<evidence type="ECO:0000256" key="7">
    <source>
        <dbReference type="ARBA" id="ARBA00023065"/>
    </source>
</evidence>
<feature type="transmembrane region" description="Helical" evidence="10">
    <location>
        <begin position="362"/>
        <end position="379"/>
    </location>
</feature>
<dbReference type="InterPro" id="IPR050222">
    <property type="entry name" value="MATE_MdtK"/>
</dbReference>
<dbReference type="RefSeq" id="WP_184743198.1">
    <property type="nucleotide sequence ID" value="NZ_JACHGJ010000001.1"/>
</dbReference>
<keyword evidence="2" id="KW-0813">Transport</keyword>
<reference evidence="11 12" key="1">
    <citation type="submission" date="2020-08" db="EMBL/GenBank/DDBJ databases">
        <title>Genomic Encyclopedia of Type Strains, Phase IV (KMG-IV): sequencing the most valuable type-strain genomes for metagenomic binning, comparative biology and taxonomic classification.</title>
        <authorList>
            <person name="Goeker M."/>
        </authorList>
    </citation>
    <scope>NUCLEOTIDE SEQUENCE [LARGE SCALE GENOMIC DNA]</scope>
    <source>
        <strain evidence="11 12">DSM 2461</strain>
    </source>
</reference>
<keyword evidence="3" id="KW-0050">Antiport</keyword>
<dbReference type="GO" id="GO:0005886">
    <property type="term" value="C:plasma membrane"/>
    <property type="evidence" value="ECO:0007669"/>
    <property type="project" value="UniProtKB-SubCell"/>
</dbReference>
<feature type="transmembrane region" description="Helical" evidence="10">
    <location>
        <begin position="50"/>
        <end position="70"/>
    </location>
</feature>
<evidence type="ECO:0000256" key="4">
    <source>
        <dbReference type="ARBA" id="ARBA00022475"/>
    </source>
</evidence>
<dbReference type="Proteomes" id="UP000587760">
    <property type="component" value="Unassembled WGS sequence"/>
</dbReference>
<evidence type="ECO:0000256" key="3">
    <source>
        <dbReference type="ARBA" id="ARBA00022449"/>
    </source>
</evidence>
<sequence length="451" mass="49039">MKENTVKKILVTGLPLLASQMSHYLMNVADTAMVGRLGVEQLAAISMSSLFFYVLAVLVWPVSIGVQVITARRYGVQTSRENDPETNKAHTGEVLDNGIVTGLFLGLIGVIAVAAAPPVLSLLITDKSLLPFALGYLSIMRFVFPVIGVASAFTGFLSGIRSTKIVMYTTLVPNLLNIGLNYIFIFGKLGFPAMGIRGAALGTLIANCAAVLILIVYILNSRNAKSYKVFHFTALDKTLIGRVVQLSYPAAIQNGGAFAIFLLYESMVGGIGTVYLASTHIVFSMYRINKTIVGGFARGASILAGNAMGTDNREEANRIIISMEKIAAVVGIIILVSVLSFPDKIVSIYTSDKETIETGMKALRFFSFFFFAEVMGFSLEIIFQNLGWAKFVLFSEALTNILFILASTWLATSVFGLGIYGAWFSFGLYQLFHASILIGGYFSRRWESIKI</sequence>
<keyword evidence="6 10" id="KW-1133">Transmembrane helix</keyword>
<feature type="transmembrane region" description="Helical" evidence="10">
    <location>
        <begin position="165"/>
        <end position="187"/>
    </location>
</feature>
<keyword evidence="8 10" id="KW-0472">Membrane</keyword>
<name>A0A841R640_9SPIO</name>
<evidence type="ECO:0000256" key="1">
    <source>
        <dbReference type="ARBA" id="ARBA00004651"/>
    </source>
</evidence>
<dbReference type="GO" id="GO:0006811">
    <property type="term" value="P:monoatomic ion transport"/>
    <property type="evidence" value="ECO:0007669"/>
    <property type="project" value="UniProtKB-KW"/>
</dbReference>
<feature type="transmembrane region" description="Helical" evidence="10">
    <location>
        <begin position="98"/>
        <end position="120"/>
    </location>
</feature>
<dbReference type="NCBIfam" id="TIGR00797">
    <property type="entry name" value="matE"/>
    <property type="match status" value="1"/>
</dbReference>
<keyword evidence="12" id="KW-1185">Reference proteome</keyword>
<feature type="transmembrane region" description="Helical" evidence="10">
    <location>
        <begin position="326"/>
        <end position="342"/>
    </location>
</feature>
<evidence type="ECO:0000256" key="6">
    <source>
        <dbReference type="ARBA" id="ARBA00022989"/>
    </source>
</evidence>
<comment type="caution">
    <text evidence="11">The sequence shown here is derived from an EMBL/GenBank/DDBJ whole genome shotgun (WGS) entry which is preliminary data.</text>
</comment>
<evidence type="ECO:0000256" key="2">
    <source>
        <dbReference type="ARBA" id="ARBA00022448"/>
    </source>
</evidence>
<keyword evidence="5 10" id="KW-0812">Transmembrane</keyword>
<dbReference type="InterPro" id="IPR002528">
    <property type="entry name" value="MATE_fam"/>
</dbReference>
<dbReference type="CDD" id="cd13133">
    <property type="entry name" value="MATE_like_7"/>
    <property type="match status" value="1"/>
</dbReference>
<evidence type="ECO:0000256" key="9">
    <source>
        <dbReference type="ARBA" id="ARBA00031636"/>
    </source>
</evidence>
<feature type="transmembrane region" description="Helical" evidence="10">
    <location>
        <begin position="132"/>
        <end position="153"/>
    </location>
</feature>
<evidence type="ECO:0000313" key="12">
    <source>
        <dbReference type="Proteomes" id="UP000587760"/>
    </source>
</evidence>
<evidence type="ECO:0000256" key="10">
    <source>
        <dbReference type="SAM" id="Phobius"/>
    </source>
</evidence>